<keyword evidence="2" id="KW-0540">Nuclease</keyword>
<dbReference type="Proteomes" id="UP000607397">
    <property type="component" value="Unassembled WGS sequence"/>
</dbReference>
<evidence type="ECO:0000313" key="2">
    <source>
        <dbReference type="EMBL" id="NCJ06954.1"/>
    </source>
</evidence>
<keyword evidence="2" id="KW-0378">Hydrolase</keyword>
<keyword evidence="2" id="KW-0255">Endonuclease</keyword>
<dbReference type="CDD" id="cd06260">
    <property type="entry name" value="DUF820-like"/>
    <property type="match status" value="1"/>
</dbReference>
<dbReference type="SUPFAM" id="SSF52980">
    <property type="entry name" value="Restriction endonuclease-like"/>
    <property type="match status" value="1"/>
</dbReference>
<dbReference type="RefSeq" id="WP_161825435.1">
    <property type="nucleotide sequence ID" value="NZ_WVIC01000019.1"/>
</dbReference>
<dbReference type="PANTHER" id="PTHR34107:SF2">
    <property type="entry name" value="SLL0888 PROTEIN"/>
    <property type="match status" value="1"/>
</dbReference>
<evidence type="ECO:0000259" key="1">
    <source>
        <dbReference type="Pfam" id="PF05685"/>
    </source>
</evidence>
<accession>A0A8K2A883</accession>
<feature type="domain" description="Putative restriction endonuclease" evidence="1">
    <location>
        <begin position="17"/>
        <end position="194"/>
    </location>
</feature>
<protein>
    <submittedName>
        <fullName evidence="2">Uma2 family endonuclease</fullName>
    </submittedName>
</protein>
<evidence type="ECO:0000313" key="3">
    <source>
        <dbReference type="Proteomes" id="UP000607397"/>
    </source>
</evidence>
<comment type="caution">
    <text evidence="2">The sequence shown here is derived from an EMBL/GenBank/DDBJ whole genome shotgun (WGS) entry which is preliminary data.</text>
</comment>
<dbReference type="AlphaFoldDB" id="A0A8K2A883"/>
<dbReference type="InterPro" id="IPR012296">
    <property type="entry name" value="Nuclease_put_TT1808"/>
</dbReference>
<gene>
    <name evidence="2" type="ORF">GS597_10625</name>
</gene>
<dbReference type="Gene3D" id="3.90.1570.10">
    <property type="entry name" value="tt1808, chain A"/>
    <property type="match status" value="1"/>
</dbReference>
<dbReference type="Pfam" id="PF05685">
    <property type="entry name" value="Uma2"/>
    <property type="match status" value="1"/>
</dbReference>
<proteinExistence type="predicted"/>
<sequence>MIIASHSLNSTYPRMTLEEFLSYDDGTELRSELVDGVLAPMGAESTINTLIGGFLFVTLCQLGLPIYRIGFKQWVAVPRGMATARDPDLIVHSDASFSAIESRSEAILKLEDPHPMLVVEIVSPGQPGTANYDRDYVEKRREYAERGIPEYWLVDPQRQIVLVLMLQNGAYQEQRFQGKQRIMSPALPSLNLTAEAMLRAGK</sequence>
<dbReference type="InterPro" id="IPR011335">
    <property type="entry name" value="Restrct_endonuc-II-like"/>
</dbReference>
<name>A0A8K2A883_9CYAN</name>
<keyword evidence="3" id="KW-1185">Reference proteome</keyword>
<dbReference type="PANTHER" id="PTHR34107">
    <property type="entry name" value="SLL0198 PROTEIN-RELATED"/>
    <property type="match status" value="1"/>
</dbReference>
<reference evidence="2" key="1">
    <citation type="submission" date="2019-12" db="EMBL/GenBank/DDBJ databases">
        <title>High-Quality draft genome sequences of three cyanobacteria isolated from the limestone walls of the Old Cathedral of Coimbra.</title>
        <authorList>
            <person name="Tiago I."/>
            <person name="Soares F."/>
            <person name="Portugal A."/>
        </authorList>
    </citation>
    <scope>NUCLEOTIDE SEQUENCE [LARGE SCALE GENOMIC DNA]</scope>
    <source>
        <strain evidence="2">C</strain>
    </source>
</reference>
<organism evidence="2 3">
    <name type="scientific">Petrachloros mirabilis ULC683</name>
    <dbReference type="NCBI Taxonomy" id="2781853"/>
    <lineage>
        <taxon>Bacteria</taxon>
        <taxon>Bacillati</taxon>
        <taxon>Cyanobacteriota</taxon>
        <taxon>Cyanophyceae</taxon>
        <taxon>Synechococcales</taxon>
        <taxon>Petrachlorosaceae</taxon>
        <taxon>Petrachloros</taxon>
        <taxon>Petrachloros mirabilis</taxon>
    </lineage>
</organism>
<dbReference type="GO" id="GO:0004519">
    <property type="term" value="F:endonuclease activity"/>
    <property type="evidence" value="ECO:0007669"/>
    <property type="project" value="UniProtKB-KW"/>
</dbReference>
<dbReference type="InterPro" id="IPR008538">
    <property type="entry name" value="Uma2"/>
</dbReference>
<dbReference type="EMBL" id="WVIC01000019">
    <property type="protein sequence ID" value="NCJ06954.1"/>
    <property type="molecule type" value="Genomic_DNA"/>
</dbReference>